<dbReference type="PANTHER" id="PTHR19139">
    <property type="entry name" value="AQUAPORIN TRANSPORTER"/>
    <property type="match status" value="1"/>
</dbReference>
<feature type="transmembrane region" description="Helical" evidence="8">
    <location>
        <begin position="12"/>
        <end position="36"/>
    </location>
</feature>
<dbReference type="GO" id="GO:0005886">
    <property type="term" value="C:plasma membrane"/>
    <property type="evidence" value="ECO:0007669"/>
    <property type="project" value="UniProtKB-SubCell"/>
</dbReference>
<dbReference type="Proteomes" id="UP000030787">
    <property type="component" value="Chromosome"/>
</dbReference>
<dbReference type="Pfam" id="PF00230">
    <property type="entry name" value="MIP"/>
    <property type="match status" value="1"/>
</dbReference>
<protein>
    <submittedName>
        <fullName evidence="9">AqpM protein</fullName>
    </submittedName>
</protein>
<dbReference type="InterPro" id="IPR000425">
    <property type="entry name" value="MIP"/>
</dbReference>
<organism evidence="9 10">
    <name type="scientific">Candidatus Methanoplasma termitum</name>
    <dbReference type="NCBI Taxonomy" id="1577791"/>
    <lineage>
        <taxon>Archaea</taxon>
        <taxon>Methanobacteriati</taxon>
        <taxon>Thermoplasmatota</taxon>
        <taxon>Thermoplasmata</taxon>
        <taxon>Methanomassiliicoccales</taxon>
        <taxon>Methanomassiliicoccaceae</taxon>
        <taxon>Candidatus Methanoplasma</taxon>
    </lineage>
</organism>
<dbReference type="PROSITE" id="PS00221">
    <property type="entry name" value="MIP"/>
    <property type="match status" value="1"/>
</dbReference>
<evidence type="ECO:0000256" key="6">
    <source>
        <dbReference type="ARBA" id="ARBA00022989"/>
    </source>
</evidence>
<name>A0A0A7LG97_9ARCH</name>
<accession>A0A0A7LG97</accession>
<dbReference type="STRING" id="1577791.Mpt1_c06360"/>
<keyword evidence="6 8" id="KW-1133">Transmembrane helix</keyword>
<dbReference type="RefSeq" id="WP_048112058.1">
    <property type="nucleotide sequence ID" value="NZ_CP010070.1"/>
</dbReference>
<feature type="transmembrane region" description="Helical" evidence="8">
    <location>
        <begin position="159"/>
        <end position="182"/>
    </location>
</feature>
<dbReference type="EMBL" id="CP010070">
    <property type="protein sequence ID" value="AIZ56521.1"/>
    <property type="molecule type" value="Genomic_DNA"/>
</dbReference>
<proteinExistence type="inferred from homology"/>
<evidence type="ECO:0000256" key="7">
    <source>
        <dbReference type="ARBA" id="ARBA00023136"/>
    </source>
</evidence>
<keyword evidence="10" id="KW-1185">Reference proteome</keyword>
<sequence length="232" mass="24186">MGCENDLPRKMVAEFLGTMGLIIAVIGSVMLVNLKFEVEGTIFNALVQGIAGFLVLFAMLEALGKISGGHFNPAVTLAMVATRETKISTGAFYVIAQILGGFVGVLLLNISFIGSGVDTVLQVSDNALGSSYLVVSEILCTFLLVAVVFGCIRSGSKKTSLAVAATVGGLIMVTASTFYANPAVDIARMFAQSQDGIAPLTAVYYIIAAIIGALIAAGLFSWLYPVERTTGN</sequence>
<evidence type="ECO:0000256" key="2">
    <source>
        <dbReference type="ARBA" id="ARBA00006175"/>
    </source>
</evidence>
<dbReference type="GeneID" id="24818302"/>
<evidence type="ECO:0000256" key="3">
    <source>
        <dbReference type="ARBA" id="ARBA00022448"/>
    </source>
</evidence>
<evidence type="ECO:0000256" key="4">
    <source>
        <dbReference type="ARBA" id="ARBA00022475"/>
    </source>
</evidence>
<comment type="similarity">
    <text evidence="2">Belongs to the MIP/aquaporin (TC 1.A.8) family.</text>
</comment>
<evidence type="ECO:0000313" key="9">
    <source>
        <dbReference type="EMBL" id="AIZ56521.1"/>
    </source>
</evidence>
<comment type="subcellular location">
    <subcellularLocation>
        <location evidence="1">Cell membrane</location>
        <topology evidence="1">Multi-pass membrane protein</topology>
    </subcellularLocation>
</comment>
<reference evidence="9 10" key="1">
    <citation type="journal article" date="2014" name="Appl. Environ. Microbiol.">
        <title>Comparative Genome Analysis of 'Candidatus Methanoplasma termitum' Indicates a New Mode of Energy Metabolism in the Seventh Order of Methanogens.</title>
        <authorList>
            <person name="Lang K."/>
            <person name="Schuldes J."/>
            <person name="Klingl A."/>
            <person name="Poehlein A."/>
            <person name="Daniel R."/>
            <person name="Brune A."/>
        </authorList>
    </citation>
    <scope>NUCLEOTIDE SEQUENCE [LARGE SCALE GENOMIC DNA]</scope>
    <source>
        <strain evidence="10">Mpt1</strain>
    </source>
</reference>
<evidence type="ECO:0000313" key="10">
    <source>
        <dbReference type="Proteomes" id="UP000030787"/>
    </source>
</evidence>
<evidence type="ECO:0000256" key="5">
    <source>
        <dbReference type="ARBA" id="ARBA00022692"/>
    </source>
</evidence>
<dbReference type="AlphaFoldDB" id="A0A0A7LG97"/>
<feature type="transmembrane region" description="Helical" evidence="8">
    <location>
        <begin position="132"/>
        <end position="152"/>
    </location>
</feature>
<dbReference type="InterPro" id="IPR023271">
    <property type="entry name" value="Aquaporin-like"/>
</dbReference>
<dbReference type="PANTHER" id="PTHR19139:SF199">
    <property type="entry name" value="MIP17260P"/>
    <property type="match status" value="1"/>
</dbReference>
<dbReference type="OrthoDB" id="36050at2157"/>
<gene>
    <name evidence="9" type="primary">aqpM</name>
    <name evidence="9" type="ORF">Mpt1_c06360</name>
</gene>
<keyword evidence="5 8" id="KW-0812">Transmembrane</keyword>
<feature type="transmembrane region" description="Helical" evidence="8">
    <location>
        <begin position="202"/>
        <end position="224"/>
    </location>
</feature>
<feature type="transmembrane region" description="Helical" evidence="8">
    <location>
        <begin position="42"/>
        <end position="60"/>
    </location>
</feature>
<dbReference type="SUPFAM" id="SSF81338">
    <property type="entry name" value="Aquaporin-like"/>
    <property type="match status" value="1"/>
</dbReference>
<feature type="transmembrane region" description="Helical" evidence="8">
    <location>
        <begin position="91"/>
        <end position="112"/>
    </location>
</feature>
<dbReference type="PRINTS" id="PR00783">
    <property type="entry name" value="MINTRINSICP"/>
</dbReference>
<dbReference type="InterPro" id="IPR022357">
    <property type="entry name" value="MIP_CS"/>
</dbReference>
<evidence type="ECO:0000256" key="8">
    <source>
        <dbReference type="SAM" id="Phobius"/>
    </source>
</evidence>
<keyword evidence="3" id="KW-0813">Transport</keyword>
<dbReference type="GO" id="GO:0015250">
    <property type="term" value="F:water channel activity"/>
    <property type="evidence" value="ECO:0007669"/>
    <property type="project" value="TreeGrafter"/>
</dbReference>
<dbReference type="HOGENOM" id="CLU_020019_3_2_2"/>
<keyword evidence="7 8" id="KW-0472">Membrane</keyword>
<keyword evidence="4" id="KW-1003">Cell membrane</keyword>
<dbReference type="Gene3D" id="1.20.1080.10">
    <property type="entry name" value="Glycerol uptake facilitator protein"/>
    <property type="match status" value="1"/>
</dbReference>
<evidence type="ECO:0000256" key="1">
    <source>
        <dbReference type="ARBA" id="ARBA00004651"/>
    </source>
</evidence>
<dbReference type="KEGG" id="mear:Mpt1_c06360"/>
<dbReference type="InterPro" id="IPR034294">
    <property type="entry name" value="Aquaporin_transptr"/>
</dbReference>